<dbReference type="EC" id="2.5.1.47" evidence="4"/>
<dbReference type="InterPro" id="IPR000634">
    <property type="entry name" value="Ser/Thr_deHydtase_PyrdxlP-BS"/>
</dbReference>
<dbReference type="Gene3D" id="3.40.50.1100">
    <property type="match status" value="2"/>
</dbReference>
<sequence length="307" mass="32300">MRYKVDELVKSKAIGESPMIVVRPFEDGAEIALKIEGNGVGGSIKDRAAWGMLRRAEERGELCDGTVVVEPTSGNTGIALAMLSRGLGLKVMLTMPESMSVERRSLLKAYGAEVVLTPAGEGMMGAVRRAEELVAEIPGALTMDQFSNPGNPWAHRVTTGQEILRDLWGRRIDAFVAGVGTGGTLTGIAEAFRGAGRSFSVVAVEPKGSSVLSGGRSGSHDIQGIGAGFVPKVLDVDLIDEIVAVDDEEARDGARLLVSRWGLLCGISSGANLHAAVVKAREIGPEGLVVTVLPDRGEKYLSTGMFS</sequence>
<keyword evidence="5" id="KW-1185">Reference proteome</keyword>
<proteinExistence type="predicted"/>
<dbReference type="NCBIfam" id="TIGR01136">
    <property type="entry name" value="cysKM"/>
    <property type="match status" value="1"/>
</dbReference>
<protein>
    <submittedName>
        <fullName evidence="4">Cysteine synthase A</fullName>
        <ecNumber evidence="4">2.5.1.47</ecNumber>
    </submittedName>
</protein>
<dbReference type="GO" id="GO:0004124">
    <property type="term" value="F:cysteine synthase activity"/>
    <property type="evidence" value="ECO:0007669"/>
    <property type="project" value="UniProtKB-EC"/>
</dbReference>
<dbReference type="CDD" id="cd01561">
    <property type="entry name" value="CBS_like"/>
    <property type="match status" value="1"/>
</dbReference>
<evidence type="ECO:0000313" key="5">
    <source>
        <dbReference type="Proteomes" id="UP001200430"/>
    </source>
</evidence>
<gene>
    <name evidence="4" type="primary">cysK</name>
    <name evidence="4" type="ORF">L2W38_07810</name>
</gene>
<reference evidence="4 5" key="1">
    <citation type="submission" date="2022-01" db="EMBL/GenBank/DDBJ databases">
        <title>Dethiosulfovibrio faecalis sp. nov., a novel proteolytic, non-sulfur-reducing bacterium isolated from a marine aquaculture solid waste bioreactor.</title>
        <authorList>
            <person name="Grabowski S."/>
            <person name="Apolinario E."/>
            <person name="Schneider N."/>
            <person name="Marshall C.W."/>
            <person name="Sowers K.R."/>
        </authorList>
    </citation>
    <scope>NUCLEOTIDE SEQUENCE [LARGE SCALE GENOMIC DNA]</scope>
    <source>
        <strain evidence="4 5">DSM 12537</strain>
    </source>
</reference>
<evidence type="ECO:0000256" key="2">
    <source>
        <dbReference type="ARBA" id="ARBA00022898"/>
    </source>
</evidence>
<dbReference type="PROSITE" id="PS00165">
    <property type="entry name" value="DEHYDRATASE_SER_THR"/>
    <property type="match status" value="1"/>
</dbReference>
<dbReference type="EMBL" id="JAKGUD010000007">
    <property type="protein sequence ID" value="MCF4142719.1"/>
    <property type="molecule type" value="Genomic_DNA"/>
</dbReference>
<dbReference type="SUPFAM" id="SSF53686">
    <property type="entry name" value="Tryptophan synthase beta subunit-like PLP-dependent enzymes"/>
    <property type="match status" value="1"/>
</dbReference>
<name>A0ABS9EPU2_9BACT</name>
<dbReference type="NCBIfam" id="TIGR01139">
    <property type="entry name" value="cysK"/>
    <property type="match status" value="1"/>
</dbReference>
<evidence type="ECO:0000259" key="3">
    <source>
        <dbReference type="Pfam" id="PF00291"/>
    </source>
</evidence>
<keyword evidence="2" id="KW-0663">Pyridoxal phosphate</keyword>
<keyword evidence="4" id="KW-0808">Transferase</keyword>
<dbReference type="PANTHER" id="PTHR10314">
    <property type="entry name" value="CYSTATHIONINE BETA-SYNTHASE"/>
    <property type="match status" value="1"/>
</dbReference>
<dbReference type="InterPro" id="IPR001926">
    <property type="entry name" value="TrpB-like_PALP"/>
</dbReference>
<dbReference type="Proteomes" id="UP001200430">
    <property type="component" value="Unassembled WGS sequence"/>
</dbReference>
<feature type="domain" description="Tryptophan synthase beta chain-like PALP" evidence="3">
    <location>
        <begin position="11"/>
        <end position="295"/>
    </location>
</feature>
<evidence type="ECO:0000313" key="4">
    <source>
        <dbReference type="EMBL" id="MCF4142719.1"/>
    </source>
</evidence>
<organism evidence="4 5">
    <name type="scientific">Dethiosulfovibrio marinus</name>
    <dbReference type="NCBI Taxonomy" id="133532"/>
    <lineage>
        <taxon>Bacteria</taxon>
        <taxon>Thermotogati</taxon>
        <taxon>Synergistota</taxon>
        <taxon>Synergistia</taxon>
        <taxon>Synergistales</taxon>
        <taxon>Dethiosulfovibrionaceae</taxon>
        <taxon>Dethiosulfovibrio</taxon>
    </lineage>
</organism>
<dbReference type="InterPro" id="IPR050214">
    <property type="entry name" value="Cys_Synth/Cystath_Beta-Synth"/>
</dbReference>
<dbReference type="RefSeq" id="WP_236099441.1">
    <property type="nucleotide sequence ID" value="NZ_JAKGUD010000007.1"/>
</dbReference>
<dbReference type="Pfam" id="PF00291">
    <property type="entry name" value="PALP"/>
    <property type="match status" value="1"/>
</dbReference>
<dbReference type="InterPro" id="IPR036052">
    <property type="entry name" value="TrpB-like_PALP_sf"/>
</dbReference>
<dbReference type="InterPro" id="IPR005859">
    <property type="entry name" value="CysK"/>
</dbReference>
<evidence type="ECO:0000256" key="1">
    <source>
        <dbReference type="ARBA" id="ARBA00001933"/>
    </source>
</evidence>
<comment type="cofactor">
    <cofactor evidence="1">
        <name>pyridoxal 5'-phosphate</name>
        <dbReference type="ChEBI" id="CHEBI:597326"/>
    </cofactor>
</comment>
<accession>A0ABS9EPU2</accession>
<dbReference type="InterPro" id="IPR005856">
    <property type="entry name" value="Cys_synth"/>
</dbReference>
<comment type="caution">
    <text evidence="4">The sequence shown here is derived from an EMBL/GenBank/DDBJ whole genome shotgun (WGS) entry which is preliminary data.</text>
</comment>